<dbReference type="Pfam" id="PF06240">
    <property type="entry name" value="COXG"/>
    <property type="match status" value="1"/>
</dbReference>
<gene>
    <name evidence="1" type="ORF">QO002_000847</name>
</gene>
<dbReference type="InterPro" id="IPR023393">
    <property type="entry name" value="START-like_dom_sf"/>
</dbReference>
<dbReference type="PANTHER" id="PTHR38588">
    <property type="entry name" value="BLL0334 PROTEIN"/>
    <property type="match status" value="1"/>
</dbReference>
<protein>
    <submittedName>
        <fullName evidence="1">Carbon monoxide dehydrogenase subunit G</fullName>
    </submittedName>
</protein>
<dbReference type="EMBL" id="JAUSVF010000001">
    <property type="protein sequence ID" value="MDQ0318709.1"/>
    <property type="molecule type" value="Genomic_DNA"/>
</dbReference>
<sequence length="148" mass="15892">MRGDVRIAAPPRIVWEALNDPEFLKGLIPGCQSMERLSETETLATVKVKFGFLSVTFAGKILLSNIHAPDSYTISAEGQGGLAGFARGSADVVMVREGNETLLSYEAKADVEGKLAQMGGKLIDATVGKLARRFFDDFNAAVSERARA</sequence>
<dbReference type="Proteomes" id="UP001230207">
    <property type="component" value="Unassembled WGS sequence"/>
</dbReference>
<name>A0ABU0BKE5_9HYPH</name>
<dbReference type="PANTHER" id="PTHR38588:SF1">
    <property type="entry name" value="BLL0334 PROTEIN"/>
    <property type="match status" value="1"/>
</dbReference>
<reference evidence="1 2" key="1">
    <citation type="submission" date="2023-07" db="EMBL/GenBank/DDBJ databases">
        <title>Genomic Encyclopedia of Type Strains, Phase IV (KMG-IV): sequencing the most valuable type-strain genomes for metagenomic binning, comparative biology and taxonomic classification.</title>
        <authorList>
            <person name="Goeker M."/>
        </authorList>
    </citation>
    <scope>NUCLEOTIDE SEQUENCE [LARGE SCALE GENOMIC DNA]</scope>
    <source>
        <strain evidence="1 2">DSM 1112</strain>
    </source>
</reference>
<proteinExistence type="predicted"/>
<organism evidence="1 2">
    <name type="scientific">Pararhizobium capsulatum DSM 1112</name>
    <dbReference type="NCBI Taxonomy" id="1121113"/>
    <lineage>
        <taxon>Bacteria</taxon>
        <taxon>Pseudomonadati</taxon>
        <taxon>Pseudomonadota</taxon>
        <taxon>Alphaproteobacteria</taxon>
        <taxon>Hyphomicrobiales</taxon>
        <taxon>Rhizobiaceae</taxon>
        <taxon>Rhizobium/Agrobacterium group</taxon>
        <taxon>Pararhizobium</taxon>
    </lineage>
</organism>
<comment type="caution">
    <text evidence="1">The sequence shown here is derived from an EMBL/GenBank/DDBJ whole genome shotgun (WGS) entry which is preliminary data.</text>
</comment>
<keyword evidence="2" id="KW-1185">Reference proteome</keyword>
<dbReference type="SUPFAM" id="SSF55961">
    <property type="entry name" value="Bet v1-like"/>
    <property type="match status" value="1"/>
</dbReference>
<dbReference type="InterPro" id="IPR010419">
    <property type="entry name" value="CO_DH_gsu"/>
</dbReference>
<evidence type="ECO:0000313" key="2">
    <source>
        <dbReference type="Proteomes" id="UP001230207"/>
    </source>
</evidence>
<dbReference type="Gene3D" id="3.30.530.20">
    <property type="match status" value="1"/>
</dbReference>
<dbReference type="RefSeq" id="WP_307226993.1">
    <property type="nucleotide sequence ID" value="NZ_JAUSVF010000001.1"/>
</dbReference>
<accession>A0ABU0BKE5</accession>
<dbReference type="CDD" id="cd05018">
    <property type="entry name" value="CoxG"/>
    <property type="match status" value="1"/>
</dbReference>
<evidence type="ECO:0000313" key="1">
    <source>
        <dbReference type="EMBL" id="MDQ0318709.1"/>
    </source>
</evidence>